<name>A0A6A6RCG4_9PEZI</name>
<sequence>MAPPNILEKPSESPILALPSELIDTICQKLPLEDVLSLRSSCQDMAEKSAYHLENRAFKKIRVSLTNQSRVGLNRLIDLSSHENVARRVVKITIHMDELTLLANSAVMYPGTIDINTSGHGSFTHDYRNKGLDDRKRQYTHRSERRQWWKHFVDPTINTQAQGIDMAMLWISLLQFRNLKTIEIKDHISPRLQHKMDTKIAQFVGPSGCNKCAATNLRKCVHFQLFLDAVWSLTGEIPKTAGNFRFLAYNFGVPLEFVIDFVNTRHNATFTKLEQVNVLLRLGSLNKSQKEQYQLNFLRSLLESVAESIPTLSISERHAEGYMIPCYLKDIGNLGYWRPSIERPISLLCMGTPSFMKKQNLRLATLELDAVTMSNLNLINLMVFNRHTLTKVRLESVNLVDRTFDRRDWDPILGILHESPNLKKLFIRAPMLENRCVLFEDYGGAESTLAEWNKIAKNWAPGEWSAFRTEITSEFRANAGYTGNRDLTGWSFEDGDVKAGVKYLRDFIKFGPNPKTYFTEEA</sequence>
<evidence type="ECO:0000313" key="3">
    <source>
        <dbReference type="Proteomes" id="UP000799750"/>
    </source>
</evidence>
<evidence type="ECO:0000259" key="1">
    <source>
        <dbReference type="PROSITE" id="PS50181"/>
    </source>
</evidence>
<feature type="domain" description="F-box" evidence="1">
    <location>
        <begin position="12"/>
        <end position="61"/>
    </location>
</feature>
<dbReference type="OrthoDB" id="5279008at2759"/>
<protein>
    <recommendedName>
        <fullName evidence="1">F-box domain-containing protein</fullName>
    </recommendedName>
</protein>
<evidence type="ECO:0000313" key="2">
    <source>
        <dbReference type="EMBL" id="KAF2502144.1"/>
    </source>
</evidence>
<gene>
    <name evidence="2" type="ORF">BU16DRAFT_554218</name>
</gene>
<dbReference type="PROSITE" id="PS50181">
    <property type="entry name" value="FBOX"/>
    <property type="match status" value="1"/>
</dbReference>
<proteinExistence type="predicted"/>
<dbReference type="InterPro" id="IPR001810">
    <property type="entry name" value="F-box_dom"/>
</dbReference>
<organism evidence="2 3">
    <name type="scientific">Lophium mytilinum</name>
    <dbReference type="NCBI Taxonomy" id="390894"/>
    <lineage>
        <taxon>Eukaryota</taxon>
        <taxon>Fungi</taxon>
        <taxon>Dikarya</taxon>
        <taxon>Ascomycota</taxon>
        <taxon>Pezizomycotina</taxon>
        <taxon>Dothideomycetes</taxon>
        <taxon>Pleosporomycetidae</taxon>
        <taxon>Mytilinidiales</taxon>
        <taxon>Mytilinidiaceae</taxon>
        <taxon>Lophium</taxon>
    </lineage>
</organism>
<keyword evidence="3" id="KW-1185">Reference proteome</keyword>
<dbReference type="Proteomes" id="UP000799750">
    <property type="component" value="Unassembled WGS sequence"/>
</dbReference>
<dbReference type="AlphaFoldDB" id="A0A6A6RCG4"/>
<reference evidence="2" key="1">
    <citation type="journal article" date="2020" name="Stud. Mycol.">
        <title>101 Dothideomycetes genomes: a test case for predicting lifestyles and emergence of pathogens.</title>
        <authorList>
            <person name="Haridas S."/>
            <person name="Albert R."/>
            <person name="Binder M."/>
            <person name="Bloem J."/>
            <person name="Labutti K."/>
            <person name="Salamov A."/>
            <person name="Andreopoulos B."/>
            <person name="Baker S."/>
            <person name="Barry K."/>
            <person name="Bills G."/>
            <person name="Bluhm B."/>
            <person name="Cannon C."/>
            <person name="Castanera R."/>
            <person name="Culley D."/>
            <person name="Daum C."/>
            <person name="Ezra D."/>
            <person name="Gonzalez J."/>
            <person name="Henrissat B."/>
            <person name="Kuo A."/>
            <person name="Liang C."/>
            <person name="Lipzen A."/>
            <person name="Lutzoni F."/>
            <person name="Magnuson J."/>
            <person name="Mondo S."/>
            <person name="Nolan M."/>
            <person name="Ohm R."/>
            <person name="Pangilinan J."/>
            <person name="Park H.-J."/>
            <person name="Ramirez L."/>
            <person name="Alfaro M."/>
            <person name="Sun H."/>
            <person name="Tritt A."/>
            <person name="Yoshinaga Y."/>
            <person name="Zwiers L.-H."/>
            <person name="Turgeon B."/>
            <person name="Goodwin S."/>
            <person name="Spatafora J."/>
            <person name="Crous P."/>
            <person name="Grigoriev I."/>
        </authorList>
    </citation>
    <scope>NUCLEOTIDE SEQUENCE</scope>
    <source>
        <strain evidence="2">CBS 269.34</strain>
    </source>
</reference>
<dbReference type="EMBL" id="MU004181">
    <property type="protein sequence ID" value="KAF2502144.1"/>
    <property type="molecule type" value="Genomic_DNA"/>
</dbReference>
<accession>A0A6A6RCG4</accession>